<dbReference type="Gene3D" id="3.40.50.150">
    <property type="entry name" value="Vaccinia Virus protein VP39"/>
    <property type="match status" value="1"/>
</dbReference>
<dbReference type="InterPro" id="IPR029063">
    <property type="entry name" value="SAM-dependent_MTases_sf"/>
</dbReference>
<dbReference type="InterPro" id="IPR052514">
    <property type="entry name" value="SAM-dependent_MTase"/>
</dbReference>
<proteinExistence type="predicted"/>
<dbReference type="Pfam" id="PF05050">
    <property type="entry name" value="Methyltransf_21"/>
    <property type="match status" value="1"/>
</dbReference>
<reference evidence="2" key="1">
    <citation type="submission" date="2021-04" db="EMBL/GenBank/DDBJ databases">
        <title>Saccharothrix algeriensis WGS.</title>
        <authorList>
            <person name="Stuskova K."/>
            <person name="Hakalova E."/>
            <person name="Tebbal A.B."/>
            <person name="Eichmeier A."/>
        </authorList>
    </citation>
    <scope>NUCLEOTIDE SEQUENCE</scope>
    <source>
        <strain evidence="2">NRRL B-24137</strain>
    </source>
</reference>
<name>A0A8T8HXK7_9PSEU</name>
<evidence type="ECO:0000259" key="1">
    <source>
        <dbReference type="Pfam" id="PF05050"/>
    </source>
</evidence>
<dbReference type="GO" id="GO:0032259">
    <property type="term" value="P:methylation"/>
    <property type="evidence" value="ECO:0007669"/>
    <property type="project" value="UniProtKB-KW"/>
</dbReference>
<organism evidence="2 3">
    <name type="scientific">Saccharothrix algeriensis</name>
    <dbReference type="NCBI Taxonomy" id="173560"/>
    <lineage>
        <taxon>Bacteria</taxon>
        <taxon>Bacillati</taxon>
        <taxon>Actinomycetota</taxon>
        <taxon>Actinomycetes</taxon>
        <taxon>Pseudonocardiales</taxon>
        <taxon>Pseudonocardiaceae</taxon>
        <taxon>Saccharothrix</taxon>
    </lineage>
</organism>
<keyword evidence="2" id="KW-0489">Methyltransferase</keyword>
<dbReference type="InterPro" id="IPR006342">
    <property type="entry name" value="FkbM_mtfrase"/>
</dbReference>
<accession>A0A8T8HXK7</accession>
<keyword evidence="2" id="KW-0808">Transferase</keyword>
<sequence length="269" mass="29715">KQDTPMPLVPTPRRVLPRLRDRVVSDAVRGLARAGRWVEPELRGLRGLVRRGDVCLDVGAALGLYTAELSRLVGPTGVVHSAEPLPFAHVAPSRLLGLRSLPNVRWHRLALAARSGPLTMSVPLRNGRFVTGRSFLTAGADGLGSNAEFEDQAEVLVEALTLDGFCDRFGVDRVDFVKADVEGAEFDVLLGGSRLLERCAPTLLLEVEERHLGRFHRSPGTVRDWLAERGYRMWAWGGSAWRETREVVGSRRNYLFSRGVPGRRPQGRG</sequence>
<feature type="non-terminal residue" evidence="2">
    <location>
        <position position="1"/>
    </location>
</feature>
<feature type="domain" description="Methyltransferase FkbM" evidence="1">
    <location>
        <begin position="57"/>
        <end position="233"/>
    </location>
</feature>
<dbReference type="EMBL" id="CP072788">
    <property type="protein sequence ID" value="QTR03252.1"/>
    <property type="molecule type" value="Genomic_DNA"/>
</dbReference>
<dbReference type="Proteomes" id="UP000671828">
    <property type="component" value="Chromosome"/>
</dbReference>
<dbReference type="AlphaFoldDB" id="A0A8T8HXK7"/>
<dbReference type="SUPFAM" id="SSF53335">
    <property type="entry name" value="S-adenosyl-L-methionine-dependent methyltransferases"/>
    <property type="match status" value="1"/>
</dbReference>
<protein>
    <submittedName>
        <fullName evidence="2">FkbM family methyltransferase</fullName>
    </submittedName>
</protein>
<evidence type="ECO:0000313" key="3">
    <source>
        <dbReference type="Proteomes" id="UP000671828"/>
    </source>
</evidence>
<dbReference type="PANTHER" id="PTHR34203:SF15">
    <property type="entry name" value="SLL1173 PROTEIN"/>
    <property type="match status" value="1"/>
</dbReference>
<gene>
    <name evidence="2" type="ORF">J7S33_30630</name>
</gene>
<dbReference type="GO" id="GO:0008168">
    <property type="term" value="F:methyltransferase activity"/>
    <property type="evidence" value="ECO:0007669"/>
    <property type="project" value="UniProtKB-KW"/>
</dbReference>
<dbReference type="PANTHER" id="PTHR34203">
    <property type="entry name" value="METHYLTRANSFERASE, FKBM FAMILY PROTEIN"/>
    <property type="match status" value="1"/>
</dbReference>
<dbReference type="NCBIfam" id="TIGR01444">
    <property type="entry name" value="fkbM_fam"/>
    <property type="match status" value="1"/>
</dbReference>
<evidence type="ECO:0000313" key="2">
    <source>
        <dbReference type="EMBL" id="QTR03252.1"/>
    </source>
</evidence>